<accession>A0A6S6U434</accession>
<evidence type="ECO:0000256" key="11">
    <source>
        <dbReference type="ARBA" id="ARBA00049902"/>
    </source>
</evidence>
<keyword evidence="8" id="KW-0472">Membrane</keyword>
<dbReference type="GO" id="GO:0071555">
    <property type="term" value="P:cell wall organization"/>
    <property type="evidence" value="ECO:0007669"/>
    <property type="project" value="UniProtKB-KW"/>
</dbReference>
<keyword evidence="3" id="KW-1003">Cell membrane</keyword>
<evidence type="ECO:0000256" key="3">
    <source>
        <dbReference type="ARBA" id="ARBA00022475"/>
    </source>
</evidence>
<evidence type="ECO:0000256" key="10">
    <source>
        <dbReference type="ARBA" id="ARBA00034000"/>
    </source>
</evidence>
<dbReference type="GO" id="GO:0030288">
    <property type="term" value="C:outer membrane-bounded periplasmic space"/>
    <property type="evidence" value="ECO:0007669"/>
    <property type="project" value="TreeGrafter"/>
</dbReference>
<evidence type="ECO:0000256" key="1">
    <source>
        <dbReference type="ARBA" id="ARBA00004236"/>
    </source>
</evidence>
<sequence length="209" mass="23536">MLMLLFTAFIIMTAYYRGEIKTARQQTAQLVADASQRHGTEIQPWDLSSQRKSMILAIEDPSFMSHQGVDFETPGAGVTTISQGLVKLLYFPDGFKPGIAKMRQTLIARYAFDPMVSKDEQLQLFLNMSYLGHVEGKAVHGFANAAEVYFDKPYAELMDEEFMSLVVMLIGPNGLKPGTGAHQERMARVEAYLVPDREVSIGRYFLKKR</sequence>
<keyword evidence="7" id="KW-0573">Peptidoglycan synthesis</keyword>
<dbReference type="PANTHER" id="PTHR32282:SF11">
    <property type="entry name" value="PENICILLIN-BINDING PROTEIN 1B"/>
    <property type="match status" value="1"/>
</dbReference>
<gene>
    <name evidence="13" type="ORF">HELGO_WM48212</name>
</gene>
<dbReference type="InterPro" id="IPR036950">
    <property type="entry name" value="PBP_transglycosylase"/>
</dbReference>
<feature type="domain" description="Glycosyl transferase family 51" evidence="12">
    <location>
        <begin position="35"/>
        <end position="185"/>
    </location>
</feature>
<evidence type="ECO:0000256" key="5">
    <source>
        <dbReference type="ARBA" id="ARBA00022679"/>
    </source>
</evidence>
<name>A0A6S6U434_9GAMM</name>
<dbReference type="InterPro" id="IPR001264">
    <property type="entry name" value="Glyco_trans_51"/>
</dbReference>
<proteinExistence type="predicted"/>
<dbReference type="Gene3D" id="1.10.3810.10">
    <property type="entry name" value="Biosynthetic peptidoglycan transglycosylase-like"/>
    <property type="match status" value="1"/>
</dbReference>
<evidence type="ECO:0000256" key="2">
    <source>
        <dbReference type="ARBA" id="ARBA00004752"/>
    </source>
</evidence>
<dbReference type="Pfam" id="PF00912">
    <property type="entry name" value="Transgly"/>
    <property type="match status" value="1"/>
</dbReference>
<dbReference type="InterPro" id="IPR050396">
    <property type="entry name" value="Glycosyltr_51/Transpeptidase"/>
</dbReference>
<evidence type="ECO:0000259" key="12">
    <source>
        <dbReference type="Pfam" id="PF00912"/>
    </source>
</evidence>
<dbReference type="PANTHER" id="PTHR32282">
    <property type="entry name" value="BINDING PROTEIN TRANSPEPTIDASE, PUTATIVE-RELATED"/>
    <property type="match status" value="1"/>
</dbReference>
<evidence type="ECO:0000256" key="4">
    <source>
        <dbReference type="ARBA" id="ARBA00022676"/>
    </source>
</evidence>
<comment type="pathway">
    <text evidence="2">Cell wall biogenesis; peptidoglycan biosynthesis.</text>
</comment>
<reference evidence="13" key="1">
    <citation type="submission" date="2020-01" db="EMBL/GenBank/DDBJ databases">
        <authorList>
            <person name="Meier V. D."/>
            <person name="Meier V D."/>
        </authorList>
    </citation>
    <scope>NUCLEOTIDE SEQUENCE</scope>
    <source>
        <strain evidence="13">HLG_WM_MAG_09</strain>
    </source>
</reference>
<dbReference type="InterPro" id="IPR023346">
    <property type="entry name" value="Lysozyme-like_dom_sf"/>
</dbReference>
<organism evidence="13">
    <name type="scientific">uncultured Thiotrichaceae bacterium</name>
    <dbReference type="NCBI Taxonomy" id="298394"/>
    <lineage>
        <taxon>Bacteria</taxon>
        <taxon>Pseudomonadati</taxon>
        <taxon>Pseudomonadota</taxon>
        <taxon>Gammaproteobacteria</taxon>
        <taxon>Thiotrichales</taxon>
        <taxon>Thiotrichaceae</taxon>
        <taxon>environmental samples</taxon>
    </lineage>
</organism>
<dbReference type="GO" id="GO:0008360">
    <property type="term" value="P:regulation of cell shape"/>
    <property type="evidence" value="ECO:0007669"/>
    <property type="project" value="UniProtKB-KW"/>
</dbReference>
<dbReference type="EMBL" id="CACVAT010000445">
    <property type="protein sequence ID" value="CAA6827716.1"/>
    <property type="molecule type" value="Genomic_DNA"/>
</dbReference>
<evidence type="ECO:0000313" key="13">
    <source>
        <dbReference type="EMBL" id="CAA6827716.1"/>
    </source>
</evidence>
<dbReference type="GO" id="GO:0009002">
    <property type="term" value="F:serine-type D-Ala-D-Ala carboxypeptidase activity"/>
    <property type="evidence" value="ECO:0007669"/>
    <property type="project" value="UniProtKB-EC"/>
</dbReference>
<protein>
    <submittedName>
        <fullName evidence="13">Glycosyl transferase family 51</fullName>
    </submittedName>
</protein>
<evidence type="ECO:0000256" key="9">
    <source>
        <dbReference type="ARBA" id="ARBA00023316"/>
    </source>
</evidence>
<dbReference type="GO" id="GO:0005886">
    <property type="term" value="C:plasma membrane"/>
    <property type="evidence" value="ECO:0007669"/>
    <property type="project" value="UniProtKB-SubCell"/>
</dbReference>
<keyword evidence="9" id="KW-0961">Cell wall biogenesis/degradation</keyword>
<comment type="catalytic activity">
    <reaction evidence="11">
        <text>[GlcNAc-(1-&gt;4)-Mur2Ac(oyl-L-Ala-gamma-D-Glu-L-Lys-D-Ala-D-Ala)](n)-di-trans,octa-cis-undecaprenyl diphosphate + beta-D-GlcNAc-(1-&gt;4)-Mur2Ac(oyl-L-Ala-gamma-D-Glu-L-Lys-D-Ala-D-Ala)-di-trans,octa-cis-undecaprenyl diphosphate = [GlcNAc-(1-&gt;4)-Mur2Ac(oyl-L-Ala-gamma-D-Glu-L-Lys-D-Ala-D-Ala)](n+1)-di-trans,octa-cis-undecaprenyl diphosphate + di-trans,octa-cis-undecaprenyl diphosphate + H(+)</text>
        <dbReference type="Rhea" id="RHEA:23708"/>
        <dbReference type="Rhea" id="RHEA-COMP:9602"/>
        <dbReference type="Rhea" id="RHEA-COMP:9603"/>
        <dbReference type="ChEBI" id="CHEBI:15378"/>
        <dbReference type="ChEBI" id="CHEBI:58405"/>
        <dbReference type="ChEBI" id="CHEBI:60033"/>
        <dbReference type="ChEBI" id="CHEBI:78435"/>
        <dbReference type="EC" id="2.4.99.28"/>
    </reaction>
</comment>
<dbReference type="GO" id="GO:0009252">
    <property type="term" value="P:peptidoglycan biosynthetic process"/>
    <property type="evidence" value="ECO:0007669"/>
    <property type="project" value="UniProtKB-KW"/>
</dbReference>
<dbReference type="GO" id="GO:0008955">
    <property type="term" value="F:peptidoglycan glycosyltransferase activity"/>
    <property type="evidence" value="ECO:0007669"/>
    <property type="project" value="UniProtKB-EC"/>
</dbReference>
<keyword evidence="5 13" id="KW-0808">Transferase</keyword>
<comment type="subcellular location">
    <subcellularLocation>
        <location evidence="1">Cell membrane</location>
    </subcellularLocation>
</comment>
<dbReference type="AlphaFoldDB" id="A0A6S6U434"/>
<dbReference type="SUPFAM" id="SSF53955">
    <property type="entry name" value="Lysozyme-like"/>
    <property type="match status" value="1"/>
</dbReference>
<evidence type="ECO:0000256" key="7">
    <source>
        <dbReference type="ARBA" id="ARBA00022984"/>
    </source>
</evidence>
<comment type="catalytic activity">
    <reaction evidence="10">
        <text>Preferential cleavage: (Ac)2-L-Lys-D-Ala-|-D-Ala. Also transpeptidation of peptidyl-alanyl moieties that are N-acyl substituents of D-alanine.</text>
        <dbReference type="EC" id="3.4.16.4"/>
    </reaction>
</comment>
<evidence type="ECO:0000256" key="6">
    <source>
        <dbReference type="ARBA" id="ARBA00022960"/>
    </source>
</evidence>
<keyword evidence="4" id="KW-0328">Glycosyltransferase</keyword>
<keyword evidence="6" id="KW-0133">Cell shape</keyword>
<evidence type="ECO:0000256" key="8">
    <source>
        <dbReference type="ARBA" id="ARBA00023136"/>
    </source>
</evidence>